<dbReference type="AlphaFoldDB" id="L1IIW0"/>
<feature type="compositionally biased region" description="Polar residues" evidence="1">
    <location>
        <begin position="279"/>
        <end position="289"/>
    </location>
</feature>
<dbReference type="HOGENOM" id="CLU_964558_0_0_1"/>
<name>L1IIW0_GUITC</name>
<proteinExistence type="predicted"/>
<keyword evidence="4" id="KW-1185">Reference proteome</keyword>
<feature type="compositionally biased region" description="Basic and acidic residues" evidence="1">
    <location>
        <begin position="209"/>
        <end position="220"/>
    </location>
</feature>
<dbReference type="EMBL" id="JH993078">
    <property type="protein sequence ID" value="EKX36193.1"/>
    <property type="molecule type" value="Genomic_DNA"/>
</dbReference>
<organism evidence="2">
    <name type="scientific">Guillardia theta (strain CCMP2712)</name>
    <name type="common">Cryptophyte</name>
    <dbReference type="NCBI Taxonomy" id="905079"/>
    <lineage>
        <taxon>Eukaryota</taxon>
        <taxon>Cryptophyceae</taxon>
        <taxon>Pyrenomonadales</taxon>
        <taxon>Geminigeraceae</taxon>
        <taxon>Guillardia</taxon>
    </lineage>
</organism>
<gene>
    <name evidence="2" type="ORF">GUITHDRAFT_117715</name>
</gene>
<dbReference type="RefSeq" id="XP_005823173.1">
    <property type="nucleotide sequence ID" value="XM_005823116.1"/>
</dbReference>
<protein>
    <submittedName>
        <fullName evidence="2 3">Uncharacterized protein</fullName>
    </submittedName>
</protein>
<dbReference type="Proteomes" id="UP000011087">
    <property type="component" value="Unassembled WGS sequence"/>
</dbReference>
<feature type="compositionally biased region" description="Acidic residues" evidence="1">
    <location>
        <begin position="176"/>
        <end position="208"/>
    </location>
</feature>
<dbReference type="EnsemblProtists" id="EKX36193">
    <property type="protein sequence ID" value="EKX36193"/>
    <property type="gene ID" value="GUITHDRAFT_117715"/>
</dbReference>
<evidence type="ECO:0000256" key="1">
    <source>
        <dbReference type="SAM" id="MobiDB-lite"/>
    </source>
</evidence>
<evidence type="ECO:0000313" key="4">
    <source>
        <dbReference type="Proteomes" id="UP000011087"/>
    </source>
</evidence>
<dbReference type="GeneID" id="17292875"/>
<feature type="compositionally biased region" description="Polar residues" evidence="1">
    <location>
        <begin position="221"/>
        <end position="251"/>
    </location>
</feature>
<feature type="region of interest" description="Disordered" evidence="1">
    <location>
        <begin position="268"/>
        <end position="289"/>
    </location>
</feature>
<feature type="compositionally biased region" description="Acidic residues" evidence="1">
    <location>
        <begin position="132"/>
        <end position="152"/>
    </location>
</feature>
<feature type="region of interest" description="Disordered" evidence="1">
    <location>
        <begin position="121"/>
        <end position="252"/>
    </location>
</feature>
<reference evidence="2 4" key="1">
    <citation type="journal article" date="2012" name="Nature">
        <title>Algal genomes reveal evolutionary mosaicism and the fate of nucleomorphs.</title>
        <authorList>
            <consortium name="DOE Joint Genome Institute"/>
            <person name="Curtis B.A."/>
            <person name="Tanifuji G."/>
            <person name="Burki F."/>
            <person name="Gruber A."/>
            <person name="Irimia M."/>
            <person name="Maruyama S."/>
            <person name="Arias M.C."/>
            <person name="Ball S.G."/>
            <person name="Gile G.H."/>
            <person name="Hirakawa Y."/>
            <person name="Hopkins J.F."/>
            <person name="Kuo A."/>
            <person name="Rensing S.A."/>
            <person name="Schmutz J."/>
            <person name="Symeonidi A."/>
            <person name="Elias M."/>
            <person name="Eveleigh R.J."/>
            <person name="Herman E.K."/>
            <person name="Klute M.J."/>
            <person name="Nakayama T."/>
            <person name="Obornik M."/>
            <person name="Reyes-Prieto A."/>
            <person name="Armbrust E.V."/>
            <person name="Aves S.J."/>
            <person name="Beiko R.G."/>
            <person name="Coutinho P."/>
            <person name="Dacks J.B."/>
            <person name="Durnford D.G."/>
            <person name="Fast N.M."/>
            <person name="Green B.R."/>
            <person name="Grisdale C.J."/>
            <person name="Hempel F."/>
            <person name="Henrissat B."/>
            <person name="Hoppner M.P."/>
            <person name="Ishida K."/>
            <person name="Kim E."/>
            <person name="Koreny L."/>
            <person name="Kroth P.G."/>
            <person name="Liu Y."/>
            <person name="Malik S.B."/>
            <person name="Maier U.G."/>
            <person name="McRose D."/>
            <person name="Mock T."/>
            <person name="Neilson J.A."/>
            <person name="Onodera N.T."/>
            <person name="Poole A.M."/>
            <person name="Pritham E.J."/>
            <person name="Richards T.A."/>
            <person name="Rocap G."/>
            <person name="Roy S.W."/>
            <person name="Sarai C."/>
            <person name="Schaack S."/>
            <person name="Shirato S."/>
            <person name="Slamovits C.H."/>
            <person name="Spencer D.F."/>
            <person name="Suzuki S."/>
            <person name="Worden A.Z."/>
            <person name="Zauner S."/>
            <person name="Barry K."/>
            <person name="Bell C."/>
            <person name="Bharti A.K."/>
            <person name="Crow J.A."/>
            <person name="Grimwood J."/>
            <person name="Kramer R."/>
            <person name="Lindquist E."/>
            <person name="Lucas S."/>
            <person name="Salamov A."/>
            <person name="McFadden G.I."/>
            <person name="Lane C.E."/>
            <person name="Keeling P.J."/>
            <person name="Gray M.W."/>
            <person name="Grigoriev I.V."/>
            <person name="Archibald J.M."/>
        </authorList>
    </citation>
    <scope>NUCLEOTIDE SEQUENCE</scope>
    <source>
        <strain evidence="2 4">CCMP2712</strain>
    </source>
</reference>
<dbReference type="PaxDb" id="55529-EKX36193"/>
<reference evidence="4" key="2">
    <citation type="submission" date="2012-11" db="EMBL/GenBank/DDBJ databases">
        <authorList>
            <person name="Kuo A."/>
            <person name="Curtis B.A."/>
            <person name="Tanifuji G."/>
            <person name="Burki F."/>
            <person name="Gruber A."/>
            <person name="Irimia M."/>
            <person name="Maruyama S."/>
            <person name="Arias M.C."/>
            <person name="Ball S.G."/>
            <person name="Gile G.H."/>
            <person name="Hirakawa Y."/>
            <person name="Hopkins J.F."/>
            <person name="Rensing S.A."/>
            <person name="Schmutz J."/>
            <person name="Symeonidi A."/>
            <person name="Elias M."/>
            <person name="Eveleigh R.J."/>
            <person name="Herman E.K."/>
            <person name="Klute M.J."/>
            <person name="Nakayama T."/>
            <person name="Obornik M."/>
            <person name="Reyes-Prieto A."/>
            <person name="Armbrust E.V."/>
            <person name="Aves S.J."/>
            <person name="Beiko R.G."/>
            <person name="Coutinho P."/>
            <person name="Dacks J.B."/>
            <person name="Durnford D.G."/>
            <person name="Fast N.M."/>
            <person name="Green B.R."/>
            <person name="Grisdale C."/>
            <person name="Hempe F."/>
            <person name="Henrissat B."/>
            <person name="Hoppner M.P."/>
            <person name="Ishida K.-I."/>
            <person name="Kim E."/>
            <person name="Koreny L."/>
            <person name="Kroth P.G."/>
            <person name="Liu Y."/>
            <person name="Malik S.-B."/>
            <person name="Maier U.G."/>
            <person name="McRose D."/>
            <person name="Mock T."/>
            <person name="Neilson J.A."/>
            <person name="Onodera N.T."/>
            <person name="Poole A.M."/>
            <person name="Pritham E.J."/>
            <person name="Richards T.A."/>
            <person name="Rocap G."/>
            <person name="Roy S.W."/>
            <person name="Sarai C."/>
            <person name="Schaack S."/>
            <person name="Shirato S."/>
            <person name="Slamovits C.H."/>
            <person name="Spencer D.F."/>
            <person name="Suzuki S."/>
            <person name="Worden A.Z."/>
            <person name="Zauner S."/>
            <person name="Barry K."/>
            <person name="Bell C."/>
            <person name="Bharti A.K."/>
            <person name="Crow J.A."/>
            <person name="Grimwood J."/>
            <person name="Kramer R."/>
            <person name="Lindquist E."/>
            <person name="Lucas S."/>
            <person name="Salamov A."/>
            <person name="McFadden G.I."/>
            <person name="Lane C.E."/>
            <person name="Keeling P.J."/>
            <person name="Gray M.W."/>
            <person name="Grigoriev I.V."/>
            <person name="Archibald J.M."/>
        </authorList>
    </citation>
    <scope>NUCLEOTIDE SEQUENCE</scope>
    <source>
        <strain evidence="4">CCMP2712</strain>
    </source>
</reference>
<feature type="compositionally biased region" description="Basic and acidic residues" evidence="1">
    <location>
        <begin position="121"/>
        <end position="131"/>
    </location>
</feature>
<accession>L1IIW0</accession>
<dbReference type="KEGG" id="gtt:GUITHDRAFT_117715"/>
<sequence>MPDPIVCWSCGHYLGDKCHSLVRSGVTCREMKGKARCNGYAFPGKPPPVEKQDRSALQDHYILSNGRMLFVHVRGEDRIHVPINEPCQEALNRVREVYEWEELDERSSRFQQAARTLNDEITRDVALHPDVNEDQSLEEEEEEEEEDEEEGISEASYDSDYYPGKKGGGFFRYDQNSEESEDDLQGEVVEDDDGGGVEADDDISSVEDMSDRDTVTHEQTMDFSFTDQGSNASSNCEPPVSETSATVSSLTHAGESTDVISISSLDEPITPISMAQPPAENTGQDGSSF</sequence>
<evidence type="ECO:0000313" key="3">
    <source>
        <dbReference type="EnsemblProtists" id="EKX36193"/>
    </source>
</evidence>
<reference evidence="3" key="3">
    <citation type="submission" date="2016-03" db="UniProtKB">
        <authorList>
            <consortium name="EnsemblProtists"/>
        </authorList>
    </citation>
    <scope>IDENTIFICATION</scope>
</reference>
<evidence type="ECO:0000313" key="2">
    <source>
        <dbReference type="EMBL" id="EKX36193.1"/>
    </source>
</evidence>